<evidence type="ECO:0000259" key="4">
    <source>
        <dbReference type="Pfam" id="PF11715"/>
    </source>
</evidence>
<evidence type="ECO:0000313" key="8">
    <source>
        <dbReference type="Proteomes" id="UP000008837"/>
    </source>
</evidence>
<dbReference type="VEuPathDB" id="FungiDB:MGL_0265"/>
<dbReference type="Pfam" id="PF11715">
    <property type="entry name" value="Beta-prop_Nup120_160"/>
    <property type="match status" value="1"/>
</dbReference>
<evidence type="ECO:0000259" key="5">
    <source>
        <dbReference type="Pfam" id="PF23347"/>
    </source>
</evidence>
<dbReference type="OMA" id="ASMYQHA"/>
<dbReference type="EMBL" id="AAYY01000001">
    <property type="protein sequence ID" value="EDP45276.1"/>
    <property type="molecule type" value="Genomic_DNA"/>
</dbReference>
<comment type="caution">
    <text evidence="7">The sequence shown here is derived from an EMBL/GenBank/DDBJ whole genome shotgun (WGS) entry which is preliminary data.</text>
</comment>
<evidence type="ECO:0000259" key="6">
    <source>
        <dbReference type="Pfam" id="PF23354"/>
    </source>
</evidence>
<keyword evidence="2" id="KW-0813">Transport</keyword>
<dbReference type="InterPro" id="IPR021717">
    <property type="entry name" value="Nucleoporin_Nup160"/>
</dbReference>
<gene>
    <name evidence="7" type="ORF">MGL_0265</name>
</gene>
<evidence type="ECO:0008006" key="9">
    <source>
        <dbReference type="Google" id="ProtNLM"/>
    </source>
</evidence>
<dbReference type="InterPro" id="IPR056536">
    <property type="entry name" value="TPR_NUP160_C"/>
</dbReference>
<reference evidence="7 8" key="1">
    <citation type="journal article" date="2007" name="Proc. Natl. Acad. Sci. U.S.A.">
        <title>Dandruff-associated Malassezia genomes reveal convergent and divergent virulence traits shared with plant and human fungal pathogens.</title>
        <authorList>
            <person name="Xu J."/>
            <person name="Saunders C.W."/>
            <person name="Hu P."/>
            <person name="Grant R.A."/>
            <person name="Boekhout T."/>
            <person name="Kuramae E.E."/>
            <person name="Kronstad J.W."/>
            <person name="Deangelis Y.M."/>
            <person name="Reeder N.L."/>
            <person name="Johnstone K.R."/>
            <person name="Leland M."/>
            <person name="Fieno A.M."/>
            <person name="Begley W.M."/>
            <person name="Sun Y."/>
            <person name="Lacey M.P."/>
            <person name="Chaudhary T."/>
            <person name="Keough T."/>
            <person name="Chu L."/>
            <person name="Sears R."/>
            <person name="Yuan B."/>
            <person name="Dawson T.L.Jr."/>
        </authorList>
    </citation>
    <scope>NUCLEOTIDE SEQUENCE [LARGE SCALE GENOMIC DNA]</scope>
    <source>
        <strain evidence="8">ATCC MYA-4612 / CBS 7966</strain>
    </source>
</reference>
<dbReference type="InParanoid" id="A8PSI8"/>
<proteinExistence type="predicted"/>
<feature type="domain" description="NUP160 C-terminal TPR" evidence="5">
    <location>
        <begin position="1138"/>
        <end position="1387"/>
    </location>
</feature>
<dbReference type="GO" id="GO:0017056">
    <property type="term" value="F:structural constituent of nuclear pore"/>
    <property type="evidence" value="ECO:0007669"/>
    <property type="project" value="TreeGrafter"/>
</dbReference>
<dbReference type="Proteomes" id="UP000008837">
    <property type="component" value="Unassembled WGS sequence"/>
</dbReference>
<accession>A8PSI8</accession>
<evidence type="ECO:0000256" key="2">
    <source>
        <dbReference type="ARBA" id="ARBA00022448"/>
    </source>
</evidence>
<dbReference type="KEGG" id="mgl:MGL_0265"/>
<dbReference type="GeneID" id="5856796"/>
<protein>
    <recommendedName>
        <fullName evidence="9">Nuclear pore complex protein NUP160 domain-containing protein</fullName>
    </recommendedName>
</protein>
<dbReference type="Pfam" id="PF23354">
    <property type="entry name" value="TPR_NUP160_120_M"/>
    <property type="match status" value="1"/>
</dbReference>
<feature type="domain" description="NUP160 middle TPR" evidence="6">
    <location>
        <begin position="904"/>
        <end position="1088"/>
    </location>
</feature>
<dbReference type="Pfam" id="PF23347">
    <property type="entry name" value="TPR_Nup160_C"/>
    <property type="match status" value="1"/>
</dbReference>
<organism evidence="7 8">
    <name type="scientific">Malassezia globosa (strain ATCC MYA-4612 / CBS 7966)</name>
    <name type="common">Dandruff-associated fungus</name>
    <dbReference type="NCBI Taxonomy" id="425265"/>
    <lineage>
        <taxon>Eukaryota</taxon>
        <taxon>Fungi</taxon>
        <taxon>Dikarya</taxon>
        <taxon>Basidiomycota</taxon>
        <taxon>Ustilaginomycotina</taxon>
        <taxon>Malasseziomycetes</taxon>
        <taxon>Malasseziales</taxon>
        <taxon>Malasseziaceae</taxon>
        <taxon>Malassezia</taxon>
    </lineage>
</organism>
<evidence type="ECO:0000256" key="1">
    <source>
        <dbReference type="ARBA" id="ARBA00004123"/>
    </source>
</evidence>
<name>A8PSI8_MALGO</name>
<dbReference type="OrthoDB" id="67716at2759"/>
<dbReference type="PANTHER" id="PTHR21286:SF0">
    <property type="entry name" value="NUCLEAR PORE COMPLEX PROTEIN NUP160"/>
    <property type="match status" value="1"/>
</dbReference>
<evidence type="ECO:0000313" key="7">
    <source>
        <dbReference type="EMBL" id="EDP45276.1"/>
    </source>
</evidence>
<dbReference type="InterPro" id="IPR059141">
    <property type="entry name" value="Beta-prop_Nup120_160"/>
</dbReference>
<evidence type="ECO:0000256" key="3">
    <source>
        <dbReference type="ARBA" id="ARBA00023242"/>
    </source>
</evidence>
<dbReference type="InterPro" id="IPR056535">
    <property type="entry name" value="TPR_NUP160_M"/>
</dbReference>
<dbReference type="GO" id="GO:0005643">
    <property type="term" value="C:nuclear pore"/>
    <property type="evidence" value="ECO:0007669"/>
    <property type="project" value="UniProtKB-ARBA"/>
</dbReference>
<dbReference type="RefSeq" id="XP_001732490.1">
    <property type="nucleotide sequence ID" value="XM_001732438.1"/>
</dbReference>
<dbReference type="STRING" id="425265.A8PSI8"/>
<dbReference type="PANTHER" id="PTHR21286">
    <property type="entry name" value="NUCLEAR PORE COMPLEX PROTEIN NUP160"/>
    <property type="match status" value="1"/>
</dbReference>
<comment type="subcellular location">
    <subcellularLocation>
        <location evidence="1">Nucleus</location>
    </subcellularLocation>
</comment>
<sequence length="1407" mass="153856">MLPQGIASVPLDVLHPRTLTPHARSSYTVPSSRRAAWRDVSSTSPSLGGDAAAPHTVASHASHAATCHVSVLGAHVMALARVLVSTRELEVQIVGPQLHAPPMSFIFPAPILAHVGIVEDAASSDIHVLAITQTGFLYRLRLPLASFLRGQPLPHAWAHEHQILHLSSHASASSTSSASASTSQPSRSPSTSTSLADTAVATSVHVIDIALILVSCADGALLRINSELDDRGAFTGAWLESVLRPSTFLFSRLFSRSHSEHVAPTQTLALATHIRDTDTPLAFSVCRDRKLRVWNIATDTLVRTLDLPGSSDTVWEERTTQPLVQLFYPADRSFSFYVLVYVPMQAAACLAAYGVELEESSSWSGGVGDMALVWSRACDARTNAPDIELRDMAVVYTGQVWRVWLLWHAAGAPLLQTTLVDGLRAPAVNQAPLVLGDTDDPWATVHPLSPYTPLHGPDMDAALESQASAVATVFVSRLCEPARFSATTLAAALEAEGVHVMGEPLPRIVAAIAATVGAGSLEAWLRFTRRVELIDRAARWPLRLCMLDDVPCIIARHALGIACARDAGAWLASLAARLAAAAPHPDRPSARLAGEAASAEYAYVVNSLAQLPHSDGTHDLKDYARIHDGSTHLLRVATLAAELYDSLGPRAPRLVDAYIAEAQRTTSPMRVRIPTSLHGRLSALIEQMGGDGLVREAERLVTLYQHDSWPSFAWLDALTAYAHMAGVHARLHGTRALLVLLSLVTHTHVPQIQRIRSIATDVWHTARAMYVLASSIDDEPTVGLVHRALQRGVPQGASVDAFCNAVLTDAPDVVRTCLLTAASSCSSSTGSNDSVLVHDTACTPSTTYLIAKADACRGRVHEAYQGFVCVNAALTAAAKTHPVWERVLPADVLEASDHPTTQFRFWCHAATLVEGDVRTSYECYRHAMHALEAGAKDVLESDARKVWTLVFRSQLALHMYEAAGATILSLPFDDLRTTCITSLVTTLCEAQETRTLLRLDLLEWQPHIERTLSFQARHASPLAHPSYFHILYAYHVSRGDYKSAAASMYQHAHRLGVLTRDAPSLESMQAYAVQQAQSFLVCINALVLLPATLAWFAHDNTDSLAATGCPTDRHALRGRVTHYVPQPAGPASLAIVQLADVRREYHELLTRLQLMQTYPELAHGATPWRADDALPLFVANDDYDAAWSTAEQLQLPMDSFFDALTLKCVLLERAFHKRAAHYEHEDEALKSLYMGDEEEADPNAAFLRRSARTASWPGHAHERAWKYLRVHLEATEHGVQYRRIIAERLIALRAWDLSPEWLIDWFRQHAPDVLIRVWMQYGMLEHALAYCIQLVDASLSELRTSNAQPKACLPYTLMDSLLVAADKRGLHEPSTTLRKSLDARMNALKKKHPIPHAPSSTAIATSM</sequence>
<keyword evidence="3" id="KW-0539">Nucleus</keyword>
<keyword evidence="8" id="KW-1185">Reference proteome</keyword>
<feature type="domain" description="Nucleoporin Nup120/160 beta-propeller" evidence="4">
    <location>
        <begin position="80"/>
        <end position="495"/>
    </location>
</feature>